<keyword evidence="4" id="KW-0560">Oxidoreductase</keyword>
<dbReference type="GO" id="GO:0019154">
    <property type="term" value="F:glycolate dehydrogenase activity"/>
    <property type="evidence" value="ECO:0007669"/>
    <property type="project" value="UniProtKB-EC"/>
</dbReference>
<evidence type="ECO:0000256" key="2">
    <source>
        <dbReference type="ARBA" id="ARBA00022827"/>
    </source>
</evidence>
<dbReference type="PROSITE" id="PS51387">
    <property type="entry name" value="FAD_PCMH"/>
    <property type="match status" value="1"/>
</dbReference>
<evidence type="ECO:0000256" key="1">
    <source>
        <dbReference type="ARBA" id="ARBA00022630"/>
    </source>
</evidence>
<dbReference type="GO" id="GO:0071949">
    <property type="term" value="F:FAD binding"/>
    <property type="evidence" value="ECO:0007669"/>
    <property type="project" value="InterPro"/>
</dbReference>
<dbReference type="EC" id="1.1.99.14" evidence="4"/>
<proteinExistence type="predicted"/>
<protein>
    <submittedName>
        <fullName evidence="4">Glycolate oxidase subunit GlcE</fullName>
        <ecNumber evidence="4">1.1.99.14</ecNumber>
    </submittedName>
</protein>
<dbReference type="RefSeq" id="WP_150962932.1">
    <property type="nucleotide sequence ID" value="NZ_VZZJ01000006.1"/>
</dbReference>
<dbReference type="Gene3D" id="3.30.465.10">
    <property type="match status" value="1"/>
</dbReference>
<dbReference type="AlphaFoldDB" id="A0A6N6MVR6"/>
<dbReference type="SUPFAM" id="SSF56176">
    <property type="entry name" value="FAD-binding/transporter-associated domain-like"/>
    <property type="match status" value="1"/>
</dbReference>
<gene>
    <name evidence="4" type="primary">glcE</name>
    <name evidence="4" type="ORF">F6X51_09130</name>
</gene>
<keyword evidence="1" id="KW-0285">Flavoprotein</keyword>
<dbReference type="InterPro" id="IPR016164">
    <property type="entry name" value="FAD-linked_Oxase-like_C"/>
</dbReference>
<keyword evidence="2" id="KW-0274">FAD</keyword>
<accession>A0A6N6MVR6</accession>
<evidence type="ECO:0000259" key="3">
    <source>
        <dbReference type="PROSITE" id="PS51387"/>
    </source>
</evidence>
<reference evidence="4 5" key="1">
    <citation type="submission" date="2019-09" db="EMBL/GenBank/DDBJ databases">
        <title>YIM 132548 draft genome.</title>
        <authorList>
            <person name="Jiang L."/>
        </authorList>
    </citation>
    <scope>NUCLEOTIDE SEQUENCE [LARGE SCALE GENOMIC DNA]</scope>
    <source>
        <strain evidence="4 5">YIM 132548</strain>
    </source>
</reference>
<name>A0A6N6MVR6_9HYPH</name>
<dbReference type="PANTHER" id="PTHR11748">
    <property type="entry name" value="D-LACTATE DEHYDROGENASE"/>
    <property type="match status" value="1"/>
</dbReference>
<evidence type="ECO:0000313" key="5">
    <source>
        <dbReference type="Proteomes" id="UP000441523"/>
    </source>
</evidence>
<sequence length="395" mass="41181">MRSYEPTGEDEAAGVVREAAGRSEPLRLVGADTKAGIGRPAQDAATLSARGLTGVTLYEPAEMVVAARAGTPLAEVQALLNGRGQMLPFEPADHRRLMRTAGEPTFGAVAAANNAGPRRINAGAARDSLIGVRFVNGRGEVIKSGGRVMKNVTGLDLVKLMAGSWGTLGFLTEVTFKVLPVQERTATLVFGGLDEARAVEALSAALGSPFELTGAAHLPAGIAGPEPRTLMRIEGFAGAVDYRAGALRRLLRRFGQPDLVEGEAGAALWRGVRDVEAFCEADGEAVWRISTAPVKGAAVAAEIGRARAGRWYYDWGGGLIWLATASAGDAGAAAIRASLATHGGHATLVRAPDPVRAAVPVFQPLTEPLMRVTRGIKAAHDPKGLFNPGRMYAGV</sequence>
<comment type="caution">
    <text evidence="4">The sequence shown here is derived from an EMBL/GenBank/DDBJ whole genome shotgun (WGS) entry which is preliminary data.</text>
</comment>
<dbReference type="InterPro" id="IPR006094">
    <property type="entry name" value="Oxid_FAD_bind_N"/>
</dbReference>
<feature type="domain" description="FAD-binding PCMH-type" evidence="3">
    <location>
        <begin position="1"/>
        <end position="181"/>
    </location>
</feature>
<dbReference type="InterPro" id="IPR016166">
    <property type="entry name" value="FAD-bd_PCMH"/>
</dbReference>
<dbReference type="Pfam" id="PF01565">
    <property type="entry name" value="FAD_binding_4"/>
    <property type="match status" value="1"/>
</dbReference>
<dbReference type="InterPro" id="IPR036318">
    <property type="entry name" value="FAD-bd_PCMH-like_sf"/>
</dbReference>
<keyword evidence="5" id="KW-1185">Reference proteome</keyword>
<dbReference type="PANTHER" id="PTHR11748:SF103">
    <property type="entry name" value="GLYCOLATE OXIDASE SUBUNIT GLCE"/>
    <property type="match status" value="1"/>
</dbReference>
<dbReference type="EMBL" id="VZZJ01000006">
    <property type="protein sequence ID" value="KAB1073889.1"/>
    <property type="molecule type" value="Genomic_DNA"/>
</dbReference>
<evidence type="ECO:0000313" key="4">
    <source>
        <dbReference type="EMBL" id="KAB1073889.1"/>
    </source>
</evidence>
<organism evidence="4 5">
    <name type="scientific">Methylobacterium planeticum</name>
    <dbReference type="NCBI Taxonomy" id="2615211"/>
    <lineage>
        <taxon>Bacteria</taxon>
        <taxon>Pseudomonadati</taxon>
        <taxon>Pseudomonadota</taxon>
        <taxon>Alphaproteobacteria</taxon>
        <taxon>Hyphomicrobiales</taxon>
        <taxon>Methylobacteriaceae</taxon>
        <taxon>Methylobacterium</taxon>
    </lineage>
</organism>
<dbReference type="SUPFAM" id="SSF55103">
    <property type="entry name" value="FAD-linked oxidases, C-terminal domain"/>
    <property type="match status" value="1"/>
</dbReference>
<dbReference type="InterPro" id="IPR016169">
    <property type="entry name" value="FAD-bd_PCMH_sub2"/>
</dbReference>
<dbReference type="NCBIfam" id="NF008439">
    <property type="entry name" value="PRK11282.1"/>
    <property type="match status" value="1"/>
</dbReference>
<dbReference type="Proteomes" id="UP000441523">
    <property type="component" value="Unassembled WGS sequence"/>
</dbReference>